<accession>A0A6J5LAQ2</accession>
<name>A0A6J5LAQ2_9CAUD</name>
<proteinExistence type="predicted"/>
<gene>
    <name evidence="1" type="ORF">UFOVP124_56</name>
</gene>
<evidence type="ECO:0000313" key="1">
    <source>
        <dbReference type="EMBL" id="CAB4131095.1"/>
    </source>
</evidence>
<protein>
    <submittedName>
        <fullName evidence="1">Uncharacterized protein</fullName>
    </submittedName>
</protein>
<organism evidence="1">
    <name type="scientific">uncultured Caudovirales phage</name>
    <dbReference type="NCBI Taxonomy" id="2100421"/>
    <lineage>
        <taxon>Viruses</taxon>
        <taxon>Duplodnaviria</taxon>
        <taxon>Heunggongvirae</taxon>
        <taxon>Uroviricota</taxon>
        <taxon>Caudoviricetes</taxon>
        <taxon>Peduoviridae</taxon>
        <taxon>Maltschvirus</taxon>
        <taxon>Maltschvirus maltsch</taxon>
    </lineage>
</organism>
<sequence length="123" mass="13497">MGFEHTLGKKILRLLISIGRNTIETLSQRDPLVFFCALNTRAAAMAAMLAREHASQGCVWLSRWRCCHFRRPGIAQERSRGDQSVIGGACGRKRTEASTAGHNGHAIARRWAMVASGHAVTVI</sequence>
<dbReference type="EMBL" id="LR796250">
    <property type="protein sequence ID" value="CAB4131095.1"/>
    <property type="molecule type" value="Genomic_DNA"/>
</dbReference>
<reference evidence="1" key="1">
    <citation type="submission" date="2020-04" db="EMBL/GenBank/DDBJ databases">
        <authorList>
            <person name="Chiriac C."/>
            <person name="Salcher M."/>
            <person name="Ghai R."/>
            <person name="Kavagutti S V."/>
        </authorList>
    </citation>
    <scope>NUCLEOTIDE SEQUENCE</scope>
</reference>